<feature type="transmembrane region" description="Helical" evidence="1">
    <location>
        <begin position="39"/>
        <end position="58"/>
    </location>
</feature>
<keyword evidence="3" id="KW-1185">Reference proteome</keyword>
<dbReference type="Proteomes" id="UP000465609">
    <property type="component" value="Plasmid pJCM15296"/>
</dbReference>
<keyword evidence="2" id="KW-0614">Plasmid</keyword>
<sequence>MAVTLDNVYYLGTEIVDGVDPVHQKYGSERERDATMTQFLLAAAPLACPIGMGVMMWMMMRGNHSPADAEQREVAQLRADIAELKSSRAHQL</sequence>
<evidence type="ECO:0000313" key="3">
    <source>
        <dbReference type="Proteomes" id="UP000465609"/>
    </source>
</evidence>
<reference evidence="2 3" key="1">
    <citation type="journal article" date="2019" name="Emerg. Microbes Infect.">
        <title>Comprehensive subspecies identification of 175 nontuberculous mycobacteria species based on 7547 genomic profiles.</title>
        <authorList>
            <person name="Matsumoto Y."/>
            <person name="Kinjo T."/>
            <person name="Motooka D."/>
            <person name="Nabeya D."/>
            <person name="Jung N."/>
            <person name="Uechi K."/>
            <person name="Horii T."/>
            <person name="Iida T."/>
            <person name="Fujita J."/>
            <person name="Nakamura S."/>
        </authorList>
    </citation>
    <scope>NUCLEOTIDE SEQUENCE [LARGE SCALE GENOMIC DNA]</scope>
    <source>
        <strain evidence="2 3">JCM 15296</strain>
        <plasmid evidence="2">pJCM15296</plasmid>
    </source>
</reference>
<organism evidence="2 3">
    <name type="scientific">Mycolicibacterium aubagnense</name>
    <dbReference type="NCBI Taxonomy" id="319707"/>
    <lineage>
        <taxon>Bacteria</taxon>
        <taxon>Bacillati</taxon>
        <taxon>Actinomycetota</taxon>
        <taxon>Actinomycetes</taxon>
        <taxon>Mycobacteriales</taxon>
        <taxon>Mycobacteriaceae</taxon>
        <taxon>Mycolicibacterium</taxon>
    </lineage>
</organism>
<keyword evidence="1" id="KW-0472">Membrane</keyword>
<evidence type="ECO:0000256" key="1">
    <source>
        <dbReference type="SAM" id="Phobius"/>
    </source>
</evidence>
<keyword evidence="1" id="KW-0812">Transmembrane</keyword>
<evidence type="ECO:0000313" key="2">
    <source>
        <dbReference type="EMBL" id="BBX88124.1"/>
    </source>
</evidence>
<dbReference type="EMBL" id="AP022578">
    <property type="protein sequence ID" value="BBX88124.1"/>
    <property type="molecule type" value="Genomic_DNA"/>
</dbReference>
<name>A0ABM7IMU8_9MYCO</name>
<gene>
    <name evidence="2" type="ORF">MAUB_63250</name>
</gene>
<accession>A0ABM7IMU8</accession>
<proteinExistence type="predicted"/>
<protein>
    <submittedName>
        <fullName evidence="2">Uncharacterized protein</fullName>
    </submittedName>
</protein>
<geneLocation type="plasmid" evidence="2 3">
    <name>pJCM15296</name>
</geneLocation>
<keyword evidence="1" id="KW-1133">Transmembrane helix</keyword>